<protein>
    <submittedName>
        <fullName evidence="1">Uncharacterized protein</fullName>
    </submittedName>
</protein>
<dbReference type="EMBL" id="JADION010000033">
    <property type="protein sequence ID" value="MBF4102829.1"/>
    <property type="molecule type" value="Genomic_DNA"/>
</dbReference>
<gene>
    <name evidence="1" type="ORF">INT80_10810</name>
</gene>
<organism evidence="1">
    <name type="scientific">Gallibacterium anatis</name>
    <dbReference type="NCBI Taxonomy" id="750"/>
    <lineage>
        <taxon>Bacteria</taxon>
        <taxon>Pseudomonadati</taxon>
        <taxon>Pseudomonadota</taxon>
        <taxon>Gammaproteobacteria</taxon>
        <taxon>Pasteurellales</taxon>
        <taxon>Pasteurellaceae</taxon>
        <taxon>Gallibacterium</taxon>
    </lineage>
</organism>
<name>A0A930Y421_9PAST</name>
<accession>A0A930Y421</accession>
<reference evidence="1" key="1">
    <citation type="submission" date="2020-11" db="EMBL/GenBank/DDBJ databases">
        <title>Gallibacterium anatis 1637, full genome, WGS.</title>
        <authorList>
            <person name="Laishevtcev A.I."/>
            <person name="Yakimova E.A."/>
            <person name="Petkovich D."/>
            <person name="Stepanova T.V."/>
            <person name="Kalendr R.S."/>
            <person name="Rubalsky E.O."/>
            <person name="Zulkarneev E.R."/>
            <person name="Aleshkin A.V."/>
        </authorList>
    </citation>
    <scope>NUCLEOTIDE SEQUENCE</scope>
    <source>
        <strain evidence="1">1637</strain>
    </source>
</reference>
<comment type="caution">
    <text evidence="1">The sequence shown here is derived from an EMBL/GenBank/DDBJ whole genome shotgun (WGS) entry which is preliminary data.</text>
</comment>
<dbReference type="AlphaFoldDB" id="A0A930Y421"/>
<sequence>MGIISDTPSYWEGNSDYQNFIANKIQDANQNSLICYLLNATQIGINDDKYTLITIARNLE</sequence>
<evidence type="ECO:0000313" key="1">
    <source>
        <dbReference type="EMBL" id="MBF4102829.1"/>
    </source>
</evidence>
<proteinExistence type="predicted"/>